<name>A0A1T4LE28_9BACT</name>
<dbReference type="OrthoDB" id="9256213at2"/>
<sequence length="200" mass="23169">MALQTDALHSLKDKLLHWQQLTEPELETAVREFEKIPRAEVSTFYTPVLSSNDLGAILVAIGRQFPENTKLQVNVVSALGNMVLRYGLTPTDVMFDYLVATIDNRKVNFYVALHIHVFPQYQTWDRKWEYLMSVPDIAPRKKSFVVFYDTVKQQLEKHDIMPLEVKQVVIKKIQAQLADENLHPYLKDDYLATLHAVVEQ</sequence>
<keyword evidence="2" id="KW-1185">Reference proteome</keyword>
<proteinExistence type="predicted"/>
<dbReference type="RefSeq" id="WP_078667270.1">
    <property type="nucleotide sequence ID" value="NZ_FUWZ01000001.1"/>
</dbReference>
<gene>
    <name evidence="1" type="ORF">SAMN04488128_101600</name>
</gene>
<reference evidence="2" key="1">
    <citation type="submission" date="2017-02" db="EMBL/GenBank/DDBJ databases">
        <authorList>
            <person name="Varghese N."/>
            <person name="Submissions S."/>
        </authorList>
    </citation>
    <scope>NUCLEOTIDE SEQUENCE [LARGE SCALE GENOMIC DNA]</scope>
    <source>
        <strain evidence="2">DSM 22224</strain>
    </source>
</reference>
<dbReference type="EMBL" id="FUWZ01000001">
    <property type="protein sequence ID" value="SJZ52871.1"/>
    <property type="molecule type" value="Genomic_DNA"/>
</dbReference>
<dbReference type="Proteomes" id="UP000190367">
    <property type="component" value="Unassembled WGS sequence"/>
</dbReference>
<protein>
    <submittedName>
        <fullName evidence="1">Uncharacterized protein</fullName>
    </submittedName>
</protein>
<accession>A0A1T4LE28</accession>
<evidence type="ECO:0000313" key="1">
    <source>
        <dbReference type="EMBL" id="SJZ52871.1"/>
    </source>
</evidence>
<dbReference type="AlphaFoldDB" id="A0A1T4LE28"/>
<organism evidence="1 2">
    <name type="scientific">Chitinophaga eiseniae</name>
    <dbReference type="NCBI Taxonomy" id="634771"/>
    <lineage>
        <taxon>Bacteria</taxon>
        <taxon>Pseudomonadati</taxon>
        <taxon>Bacteroidota</taxon>
        <taxon>Chitinophagia</taxon>
        <taxon>Chitinophagales</taxon>
        <taxon>Chitinophagaceae</taxon>
        <taxon>Chitinophaga</taxon>
    </lineage>
</organism>
<evidence type="ECO:0000313" key="2">
    <source>
        <dbReference type="Proteomes" id="UP000190367"/>
    </source>
</evidence>